<dbReference type="EMBL" id="MU004477">
    <property type="protein sequence ID" value="KAF2649828.1"/>
    <property type="molecule type" value="Genomic_DNA"/>
</dbReference>
<protein>
    <submittedName>
        <fullName evidence="1">Uncharacterized protein</fullName>
    </submittedName>
</protein>
<keyword evidence="2" id="KW-1185">Reference proteome</keyword>
<dbReference type="AlphaFoldDB" id="A0A6A6STQ6"/>
<name>A0A6A6STQ6_9PLEO</name>
<proteinExistence type="predicted"/>
<accession>A0A6A6STQ6</accession>
<organism evidence="1 2">
    <name type="scientific">Lophiostoma macrostomum CBS 122681</name>
    <dbReference type="NCBI Taxonomy" id="1314788"/>
    <lineage>
        <taxon>Eukaryota</taxon>
        <taxon>Fungi</taxon>
        <taxon>Dikarya</taxon>
        <taxon>Ascomycota</taxon>
        <taxon>Pezizomycotina</taxon>
        <taxon>Dothideomycetes</taxon>
        <taxon>Pleosporomycetidae</taxon>
        <taxon>Pleosporales</taxon>
        <taxon>Lophiostomataceae</taxon>
        <taxon>Lophiostoma</taxon>
    </lineage>
</organism>
<sequence length="328" mass="36087">MLDACHPSARPKPYDDICHCLVSRTVGLVDIAPPVKSCVPSGESCDRTRRRCGRDLSRGRGGGVPYARRTLEHSIMDIPSVLGLLVVTAVWGSVGEVVWKARVEGMEAKWLYRESPLSTQSHSPFTPSDTTAIRLPLDLFTACCPFVAETWAHNLLLLFSVLARRSARLPGVWLSLAGCLRLILGICAPWVALQSSTGKRRGTPPSLPLLPHPPAACCSETTPNRLPHSSLRLSHRWATLHNMTETPTRATAVPAPYSGRTCGIALEGSRECAAIWQVRNRTPAASNPRERDREACYSDSVHTFRHCTERSIVAAIQHYRRRSKTGDT</sequence>
<evidence type="ECO:0000313" key="2">
    <source>
        <dbReference type="Proteomes" id="UP000799324"/>
    </source>
</evidence>
<dbReference type="Proteomes" id="UP000799324">
    <property type="component" value="Unassembled WGS sequence"/>
</dbReference>
<reference evidence="1" key="1">
    <citation type="journal article" date="2020" name="Stud. Mycol.">
        <title>101 Dothideomycetes genomes: a test case for predicting lifestyles and emergence of pathogens.</title>
        <authorList>
            <person name="Haridas S."/>
            <person name="Albert R."/>
            <person name="Binder M."/>
            <person name="Bloem J."/>
            <person name="Labutti K."/>
            <person name="Salamov A."/>
            <person name="Andreopoulos B."/>
            <person name="Baker S."/>
            <person name="Barry K."/>
            <person name="Bills G."/>
            <person name="Bluhm B."/>
            <person name="Cannon C."/>
            <person name="Castanera R."/>
            <person name="Culley D."/>
            <person name="Daum C."/>
            <person name="Ezra D."/>
            <person name="Gonzalez J."/>
            <person name="Henrissat B."/>
            <person name="Kuo A."/>
            <person name="Liang C."/>
            <person name="Lipzen A."/>
            <person name="Lutzoni F."/>
            <person name="Magnuson J."/>
            <person name="Mondo S."/>
            <person name="Nolan M."/>
            <person name="Ohm R."/>
            <person name="Pangilinan J."/>
            <person name="Park H.-J."/>
            <person name="Ramirez L."/>
            <person name="Alfaro M."/>
            <person name="Sun H."/>
            <person name="Tritt A."/>
            <person name="Yoshinaga Y."/>
            <person name="Zwiers L.-H."/>
            <person name="Turgeon B."/>
            <person name="Goodwin S."/>
            <person name="Spatafora J."/>
            <person name="Crous P."/>
            <person name="Grigoriev I."/>
        </authorList>
    </citation>
    <scope>NUCLEOTIDE SEQUENCE</scope>
    <source>
        <strain evidence="1">CBS 122681</strain>
    </source>
</reference>
<evidence type="ECO:0000313" key="1">
    <source>
        <dbReference type="EMBL" id="KAF2649828.1"/>
    </source>
</evidence>
<gene>
    <name evidence="1" type="ORF">K491DRAFT_683509</name>
</gene>